<dbReference type="EMBL" id="JACXIZ010000040">
    <property type="protein sequence ID" value="MBD2847524.1"/>
    <property type="molecule type" value="Genomic_DNA"/>
</dbReference>
<dbReference type="Gene3D" id="2.60.40.10">
    <property type="entry name" value="Immunoglobulins"/>
    <property type="match status" value="2"/>
</dbReference>
<feature type="domain" description="Fibronectin type-III" evidence="2">
    <location>
        <begin position="1094"/>
        <end position="1186"/>
    </location>
</feature>
<evidence type="ECO:0000256" key="1">
    <source>
        <dbReference type="SAM" id="MobiDB-lite"/>
    </source>
</evidence>
<feature type="region of interest" description="Disordered" evidence="1">
    <location>
        <begin position="1281"/>
        <end position="1308"/>
    </location>
</feature>
<feature type="region of interest" description="Disordered" evidence="1">
    <location>
        <begin position="90"/>
        <end position="122"/>
    </location>
</feature>
<accession>A0A927BY31</accession>
<feature type="compositionally biased region" description="Basic and acidic residues" evidence="1">
    <location>
        <begin position="105"/>
        <end position="115"/>
    </location>
</feature>
<proteinExistence type="predicted"/>
<organism evidence="3 4">
    <name type="scientific">Paenibacillus sabuli</name>
    <dbReference type="NCBI Taxonomy" id="2772509"/>
    <lineage>
        <taxon>Bacteria</taxon>
        <taxon>Bacillati</taxon>
        <taxon>Bacillota</taxon>
        <taxon>Bacilli</taxon>
        <taxon>Bacillales</taxon>
        <taxon>Paenibacillaceae</taxon>
        <taxon>Paenibacillus</taxon>
    </lineage>
</organism>
<protein>
    <submittedName>
        <fullName evidence="3">Fibronectin type III domain-containing protein</fullName>
    </submittedName>
</protein>
<name>A0A927BY31_9BACL</name>
<sequence length="1334" mass="146714">MGTLTFVIKDHVKHANYSWPSSMVRYEIALGPGEAHRDALRLTDQEERAVPFQLEAVQLEGAFVRQAAVCWITSLPPGAAYRYTLHYTASPAEDNPGRGDGLAQEDGRVHDEDGSLARNETAPGLQDGLVASPLEDGAAAAPAEVLTNGKLCLRWLEGDGLSVFELGTPAGRSLAAARLVVNARLLDVERVCIAAGPIYQEHVLHYRFEGERTYRLTLRLTTGMDFVEMDEAMAGFAPKEEARLELDWSGWAPHRRFTRYRGEERIDRYAEADGRLPFSVLPFDSWISWHGAKTASFVDPELRLGAGVFALDTLRWDDGAYALWRSPEAMALRFYYRREPGDDAGRRLVWTYPLVQGSRATALALYDWDPEAERARQTVGGVSDKEVRIPSYVDELWLWHTLLPLNKVKDWVFEWEEDRAAYPRALAVGALPPSLDWWYFHRDGPPQPSDVGEMIGKLSYGFHHIFHTAPVSSREFSSWAALFDLAAGAMTAAEFDRWKAASVLMAYVREDENVMPTRTLLGGHPNFLMDIKAVPGFMAALFPHHPHARRWREDFERAVALNLKYHTRPAVARWEAQGGRWTENLGCYVWAALKPMLRAAWMLRTSGADNVLLYPNLLALARWLRDSLSAPVDGARTYPPQGAHSGVLYDPIAAPYELRVLGELIMRYEPLLGEELLALSPEDAPGFESHGKQGVWRQMLEPAYAGNRGTRPELRSAKYTGYGYILRAAVHTPSEMSVHLQQLDEGPNYRWGRAAEGGCGTIYYYADGKRYSYNRPEDVGDANMGDVAGSCNFGVLDGHAFRSVGRHELTEPLHDFGFAQFAQVNAGPYAQPMYRSRSVLMSGNDYIVIYDEVADMRVFGRFAWFGHQSGPLPDIYQLKPGAAGVAATPGLPIDKPPGGPAEGQSHGHRDPGGARGKVYDGYGDFLTVVTHRTTWQPQLTEVQETPYGARIVLSGRTDYVFRDSAEIVMGEESVRFRGYAGIVREHASGLVEAALFRGTRIGAGGVELTLADASGNGAGAGGVSFVIRDSDLTGASHLAGPCQAELSWTGAQRPAPGACLTIGGEPASWETTGEAAIRFLLPAGACAWQWSERPPAPARTIITGTEVSAGAVKVCWAVVPGATGYDVAISRDEEASWESRDDAAHEAIQESAASLQGIVTTLQGLEDGTKLHVRVRALCAEQAGAWSASYPVYVTAHVPEAPEGLRLSREGAGIRATWGMLLGVERYCLYRRPAGAARWEPIYRGGERTYTDAAAGDDASARGDVVYEYCVSAVNGNGEGPLSLPRDTAPGGLIDWDPRPDETFRRDTRSNEYGFSGFDYWANRERGSLDPYPD</sequence>
<dbReference type="CDD" id="cd00063">
    <property type="entry name" value="FN3"/>
    <property type="match status" value="1"/>
</dbReference>
<dbReference type="InterPro" id="IPR036116">
    <property type="entry name" value="FN3_sf"/>
</dbReference>
<dbReference type="SMART" id="SM00060">
    <property type="entry name" value="FN3"/>
    <property type="match status" value="2"/>
</dbReference>
<dbReference type="Proteomes" id="UP000621560">
    <property type="component" value="Unassembled WGS sequence"/>
</dbReference>
<feature type="domain" description="Fibronectin type-III" evidence="2">
    <location>
        <begin position="1199"/>
        <end position="1280"/>
    </location>
</feature>
<evidence type="ECO:0000313" key="3">
    <source>
        <dbReference type="EMBL" id="MBD2847524.1"/>
    </source>
</evidence>
<evidence type="ECO:0000313" key="4">
    <source>
        <dbReference type="Proteomes" id="UP000621560"/>
    </source>
</evidence>
<feature type="region of interest" description="Disordered" evidence="1">
    <location>
        <begin position="890"/>
        <end position="914"/>
    </location>
</feature>
<comment type="caution">
    <text evidence="3">The sequence shown here is derived from an EMBL/GenBank/DDBJ whole genome shotgun (WGS) entry which is preliminary data.</text>
</comment>
<evidence type="ECO:0000259" key="2">
    <source>
        <dbReference type="SMART" id="SM00060"/>
    </source>
</evidence>
<dbReference type="RefSeq" id="WP_190920634.1">
    <property type="nucleotide sequence ID" value="NZ_JACXIZ010000040.1"/>
</dbReference>
<keyword evidence="4" id="KW-1185">Reference proteome</keyword>
<dbReference type="InterPro" id="IPR013783">
    <property type="entry name" value="Ig-like_fold"/>
</dbReference>
<feature type="compositionally biased region" description="Basic and acidic residues" evidence="1">
    <location>
        <begin position="1296"/>
        <end position="1308"/>
    </location>
</feature>
<dbReference type="SUPFAM" id="SSF49265">
    <property type="entry name" value="Fibronectin type III"/>
    <property type="match status" value="1"/>
</dbReference>
<dbReference type="InterPro" id="IPR003961">
    <property type="entry name" value="FN3_dom"/>
</dbReference>
<gene>
    <name evidence="3" type="ORF">IDH44_20230</name>
</gene>
<reference evidence="3" key="1">
    <citation type="submission" date="2020-09" db="EMBL/GenBank/DDBJ databases">
        <title>A novel bacterium of genus Paenibacillus, isolated from South China Sea.</title>
        <authorList>
            <person name="Huang H."/>
            <person name="Mo K."/>
            <person name="Hu Y."/>
        </authorList>
    </citation>
    <scope>NUCLEOTIDE SEQUENCE</scope>
    <source>
        <strain evidence="3">IB182496</strain>
    </source>
</reference>